<proteinExistence type="predicted"/>
<evidence type="ECO:0000313" key="2">
    <source>
        <dbReference type="Proteomes" id="UP000469558"/>
    </source>
</evidence>
<sequence>MATAETVDMGPAHPPKVESIKAFDEIEVDLKKMLQHLRHETNKHEPEYFKAVSNLSDHELTNFSSDDLKEVRVATSAYGLHLFGKVLIPDSDPKHSFPEVPSAAYFMFRAFIPSDAETAKLHGIHLQETEMPDGDKVFKAIFQQGDKLEWFDV</sequence>
<protein>
    <submittedName>
        <fullName evidence="1">Uncharacterized protein</fullName>
    </submittedName>
</protein>
<dbReference type="AlphaFoldDB" id="A0A8T9C0I6"/>
<organism evidence="1 2">
    <name type="scientific">Lachnellula suecica</name>
    <dbReference type="NCBI Taxonomy" id="602035"/>
    <lineage>
        <taxon>Eukaryota</taxon>
        <taxon>Fungi</taxon>
        <taxon>Dikarya</taxon>
        <taxon>Ascomycota</taxon>
        <taxon>Pezizomycotina</taxon>
        <taxon>Leotiomycetes</taxon>
        <taxon>Helotiales</taxon>
        <taxon>Lachnaceae</taxon>
        <taxon>Lachnellula</taxon>
    </lineage>
</organism>
<gene>
    <name evidence="1" type="ORF">LSUE1_G004616</name>
</gene>
<name>A0A8T9C0I6_9HELO</name>
<comment type="caution">
    <text evidence="1">The sequence shown here is derived from an EMBL/GenBank/DDBJ whole genome shotgun (WGS) entry which is preliminary data.</text>
</comment>
<dbReference type="Proteomes" id="UP000469558">
    <property type="component" value="Unassembled WGS sequence"/>
</dbReference>
<keyword evidence="2" id="KW-1185">Reference proteome</keyword>
<dbReference type="EMBL" id="QGMK01001015">
    <property type="protein sequence ID" value="TVY75568.1"/>
    <property type="molecule type" value="Genomic_DNA"/>
</dbReference>
<reference evidence="1 2" key="1">
    <citation type="submission" date="2018-05" db="EMBL/GenBank/DDBJ databases">
        <title>Genome sequencing and assembly of the regulated plant pathogen Lachnellula willkommii and related sister species for the development of diagnostic species identification markers.</title>
        <authorList>
            <person name="Giroux E."/>
            <person name="Bilodeau G."/>
        </authorList>
    </citation>
    <scope>NUCLEOTIDE SEQUENCE [LARGE SCALE GENOMIC DNA]</scope>
    <source>
        <strain evidence="1 2">CBS 268.59</strain>
    </source>
</reference>
<evidence type="ECO:0000313" key="1">
    <source>
        <dbReference type="EMBL" id="TVY75568.1"/>
    </source>
</evidence>
<dbReference type="OrthoDB" id="3344950at2759"/>
<accession>A0A8T9C0I6</accession>